<proteinExistence type="predicted"/>
<dbReference type="AlphaFoldDB" id="A0A0V0XCZ6"/>
<organism evidence="1 2">
    <name type="scientific">Trichinella pseudospiralis</name>
    <name type="common">Parasitic roundworm</name>
    <dbReference type="NCBI Taxonomy" id="6337"/>
    <lineage>
        <taxon>Eukaryota</taxon>
        <taxon>Metazoa</taxon>
        <taxon>Ecdysozoa</taxon>
        <taxon>Nematoda</taxon>
        <taxon>Enoplea</taxon>
        <taxon>Dorylaimia</taxon>
        <taxon>Trichinellida</taxon>
        <taxon>Trichinellidae</taxon>
        <taxon>Trichinella</taxon>
    </lineage>
</organism>
<name>A0A0V0XCZ6_TRIPS</name>
<reference evidence="1 2" key="1">
    <citation type="submission" date="2015-01" db="EMBL/GenBank/DDBJ databases">
        <title>Evolution of Trichinella species and genotypes.</title>
        <authorList>
            <person name="Korhonen P.K."/>
            <person name="Edoardo P."/>
            <person name="Giuseppe L.R."/>
            <person name="Gasser R.B."/>
        </authorList>
    </citation>
    <scope>NUCLEOTIDE SEQUENCE [LARGE SCALE GENOMIC DNA]</scope>
    <source>
        <strain evidence="1">ISS141</strain>
    </source>
</reference>
<protein>
    <submittedName>
        <fullName evidence="1">Uncharacterized protein</fullName>
    </submittedName>
</protein>
<evidence type="ECO:0000313" key="1">
    <source>
        <dbReference type="EMBL" id="KRX85920.1"/>
    </source>
</evidence>
<comment type="caution">
    <text evidence="1">The sequence shown here is derived from an EMBL/GenBank/DDBJ whole genome shotgun (WGS) entry which is preliminary data.</text>
</comment>
<accession>A0A0V0XCZ6</accession>
<dbReference type="EMBL" id="JYDU01000588">
    <property type="protein sequence ID" value="KRX85920.1"/>
    <property type="molecule type" value="Genomic_DNA"/>
</dbReference>
<gene>
    <name evidence="1" type="ORF">T4E_6546</name>
</gene>
<sequence>MKAIGVCAFLTAMDMPFKDEYWKIQKLRGHLAIML</sequence>
<dbReference type="Proteomes" id="UP000054815">
    <property type="component" value="Unassembled WGS sequence"/>
</dbReference>
<evidence type="ECO:0000313" key="2">
    <source>
        <dbReference type="Proteomes" id="UP000054815"/>
    </source>
</evidence>